<dbReference type="Pfam" id="PF20150">
    <property type="entry name" value="2EXR"/>
    <property type="match status" value="1"/>
</dbReference>
<organism evidence="2 3">
    <name type="scientific">Hyphodiscus hymeniophilus</name>
    <dbReference type="NCBI Taxonomy" id="353542"/>
    <lineage>
        <taxon>Eukaryota</taxon>
        <taxon>Fungi</taxon>
        <taxon>Dikarya</taxon>
        <taxon>Ascomycota</taxon>
        <taxon>Pezizomycotina</taxon>
        <taxon>Leotiomycetes</taxon>
        <taxon>Helotiales</taxon>
        <taxon>Hyphodiscaceae</taxon>
        <taxon>Hyphodiscus</taxon>
    </lineage>
</organism>
<accession>A0A9P6VIA4</accession>
<keyword evidence="3" id="KW-1185">Reference proteome</keyword>
<name>A0A9P6VIA4_9HELO</name>
<sequence length="285" mass="33338">MDPVAPDNTPSPPSYDDACPSFHPFSELPVELRAKIWEASLKPRIVRWTRTNDQNSFTSPSRSLPLMIVSKEAREAAFLYGGYQNLTNDQTPVYFSPQLDYFWFDPGWTDLGSSSHMFLNDPLEELLPKLGELENIMIHPNWSGHRRRPSVSFGKVRSIRQVLVAADEKSIGFHGKVMLETVKEVKSYYTFLESQEQDTKIPYVAVGCVGWVGEERRRMHHSSEDNRQLVKVFEKQREINSHMHRLRKEEWQFTRNAFNRPKIVHKLRFVREREESGRTLPEEQF</sequence>
<dbReference type="PANTHER" id="PTHR35910">
    <property type="entry name" value="2EXR DOMAIN-CONTAINING PROTEIN"/>
    <property type="match status" value="1"/>
</dbReference>
<dbReference type="OrthoDB" id="3473305at2759"/>
<gene>
    <name evidence="2" type="ORF">D0Z07_5311</name>
</gene>
<comment type="caution">
    <text evidence="2">The sequence shown here is derived from an EMBL/GenBank/DDBJ whole genome shotgun (WGS) entry which is preliminary data.</text>
</comment>
<protein>
    <recommendedName>
        <fullName evidence="1">2EXR domain-containing protein</fullName>
    </recommendedName>
</protein>
<dbReference type="PANTHER" id="PTHR35910:SF6">
    <property type="entry name" value="2EXR DOMAIN-CONTAINING PROTEIN"/>
    <property type="match status" value="1"/>
</dbReference>
<reference evidence="2" key="1">
    <citation type="submission" date="2019-07" db="EMBL/GenBank/DDBJ databases">
        <title>Hyphodiscus hymeniophilus genome sequencing and assembly.</title>
        <authorList>
            <person name="Kramer G."/>
            <person name="Nodwell J."/>
        </authorList>
    </citation>
    <scope>NUCLEOTIDE SEQUENCE</scope>
    <source>
        <strain evidence="2">ATCC 34498</strain>
    </source>
</reference>
<dbReference type="Proteomes" id="UP000785200">
    <property type="component" value="Unassembled WGS sequence"/>
</dbReference>
<feature type="domain" description="2EXR" evidence="1">
    <location>
        <begin position="22"/>
        <end position="101"/>
    </location>
</feature>
<dbReference type="AlphaFoldDB" id="A0A9P6VIA4"/>
<evidence type="ECO:0000259" key="1">
    <source>
        <dbReference type="Pfam" id="PF20150"/>
    </source>
</evidence>
<dbReference type="EMBL" id="VNKQ01000010">
    <property type="protein sequence ID" value="KAG0648217.1"/>
    <property type="molecule type" value="Genomic_DNA"/>
</dbReference>
<dbReference type="InterPro" id="IPR045518">
    <property type="entry name" value="2EXR"/>
</dbReference>
<evidence type="ECO:0000313" key="2">
    <source>
        <dbReference type="EMBL" id="KAG0648217.1"/>
    </source>
</evidence>
<evidence type="ECO:0000313" key="3">
    <source>
        <dbReference type="Proteomes" id="UP000785200"/>
    </source>
</evidence>
<proteinExistence type="predicted"/>